<dbReference type="GO" id="GO:0004386">
    <property type="term" value="F:helicase activity"/>
    <property type="evidence" value="ECO:0007669"/>
    <property type="project" value="UniProtKB-KW"/>
</dbReference>
<evidence type="ECO:0000259" key="3">
    <source>
        <dbReference type="PROSITE" id="PS50819"/>
    </source>
</evidence>
<dbReference type="InterPro" id="IPR004860">
    <property type="entry name" value="LAGLIDADG_dom"/>
</dbReference>
<name>A0A289YN35_9CAUD</name>
<reference evidence="5" key="1">
    <citation type="submission" date="2017-06" db="EMBL/GenBank/DDBJ databases">
        <authorList>
            <person name="Zhao X."/>
        </authorList>
    </citation>
    <scope>NUCLEOTIDE SEQUENCE [LARGE SCALE GENOMIC DNA]</scope>
</reference>
<dbReference type="Gene3D" id="3.40.50.300">
    <property type="entry name" value="P-loop containing nucleotide triphosphate hydrolases"/>
    <property type="match status" value="1"/>
</dbReference>
<evidence type="ECO:0000256" key="2">
    <source>
        <dbReference type="ARBA" id="ARBA00023000"/>
    </source>
</evidence>
<dbReference type="SUPFAM" id="SSF55608">
    <property type="entry name" value="Homing endonucleases"/>
    <property type="match status" value="1"/>
</dbReference>
<dbReference type="NCBIfam" id="TIGR01443">
    <property type="entry name" value="intein_Cterm"/>
    <property type="match status" value="1"/>
</dbReference>
<accession>A0A289YN35</accession>
<dbReference type="InterPro" id="IPR004042">
    <property type="entry name" value="Intein_endonuc_central"/>
</dbReference>
<dbReference type="Gene3D" id="3.10.28.10">
    <property type="entry name" value="Homing endonucleases"/>
    <property type="match status" value="1"/>
</dbReference>
<dbReference type="InterPro" id="IPR027417">
    <property type="entry name" value="P-loop_NTPase"/>
</dbReference>
<evidence type="ECO:0000313" key="5">
    <source>
        <dbReference type="Proteomes" id="UP000223363"/>
    </source>
</evidence>
<sequence>MTFSIVRSSTSGPNNSIVSAFNQLGLAGKRSWEKFIPEEYLHGSAEQRRELLRGLMDTDGTVDGKTTATFSSTSYELAKGVQYLVRSLGGIASLSSRIPKFTYKGEVKEGRKDYRLIIRTKTPTDLFALPRKLNQTCGENQYREHLRLGITAIEVLPDAPTQCIMVDHPEHLYVTDDFIVTHNTMISLYVAAQMGVRFAVVTLGGYEDRWVPEMYRLLGFEPSEVRSCCGCTKLYKLLREVKETGIPDVKAIFLSTATLRDFFKNYKNGKVVGTGCEDIDPRDIWEVLGVGLRITDEAHKDFHANFIADLFSHVPRTIYLTATLFSNQDFMKRMYEILLPRKFRKEGGKLNVYVETVRVLYRLKDPSKVRFNGGQGSYSHTAYEAWIMKDAEREKNYIEAIYKYALNQWVLSKLDGHKLLIFAATIELCQKIRDLLQQRLPDLIINSYTAGDDYQILLDSDIIVSTIGKSGTAVDIPDLTQAIMTVAIDSPNANVQALGRLRELKGDKKFPQIFHYFVCMDIQKQIDYAKSKERLFSNRVTKVRTEHLPGVI</sequence>
<keyword evidence="4" id="KW-0378">Hydrolase</keyword>
<dbReference type="InterPro" id="IPR027434">
    <property type="entry name" value="Homing_endonucl"/>
</dbReference>
<keyword evidence="4" id="KW-0067">ATP-binding</keyword>
<dbReference type="GO" id="GO:0004519">
    <property type="term" value="F:endonuclease activity"/>
    <property type="evidence" value="ECO:0007669"/>
    <property type="project" value="InterPro"/>
</dbReference>
<evidence type="ECO:0000313" key="4">
    <source>
        <dbReference type="EMBL" id="ATA65666.1"/>
    </source>
</evidence>
<protein>
    <submittedName>
        <fullName evidence="4">Putative helicase</fullName>
    </submittedName>
</protein>
<dbReference type="SUPFAM" id="SSF52540">
    <property type="entry name" value="P-loop containing nucleoside triphosphate hydrolases"/>
    <property type="match status" value="1"/>
</dbReference>
<dbReference type="Pfam" id="PF14528">
    <property type="entry name" value="LAGLIDADG_3"/>
    <property type="match status" value="1"/>
</dbReference>
<evidence type="ECO:0000256" key="1">
    <source>
        <dbReference type="ARBA" id="ARBA00022813"/>
    </source>
</evidence>
<gene>
    <name evidence="4" type="ORF">2050HW_00331</name>
</gene>
<dbReference type="PROSITE" id="PS50819">
    <property type="entry name" value="INTEIN_ENDONUCLEASE"/>
    <property type="match status" value="1"/>
</dbReference>
<feature type="domain" description="DOD-type homing endonuclease" evidence="3">
    <location>
        <begin position="14"/>
        <end position="90"/>
    </location>
</feature>
<keyword evidence="4" id="KW-0547">Nucleotide-binding</keyword>
<keyword evidence="4" id="KW-0347">Helicase</keyword>
<keyword evidence="2" id="KW-0651">Protein splicing</keyword>
<keyword evidence="1" id="KW-0068">Autocatalytic cleavage</keyword>
<dbReference type="Proteomes" id="UP000223363">
    <property type="component" value="Segment"/>
</dbReference>
<proteinExistence type="predicted"/>
<dbReference type="EMBL" id="MF285618">
    <property type="protein sequence ID" value="ATA65666.1"/>
    <property type="molecule type" value="Genomic_DNA"/>
</dbReference>
<dbReference type="InterPro" id="IPR030934">
    <property type="entry name" value="Intein_C"/>
</dbReference>
<keyword evidence="5" id="KW-1185">Reference proteome</keyword>
<organism evidence="4 5">
    <name type="scientific">Serratia phage vB_SmaM_ 2050HW</name>
    <dbReference type="NCBI Taxonomy" id="2024252"/>
    <lineage>
        <taxon>Viruses</taxon>
        <taxon>Duplodnaviria</taxon>
        <taxon>Heunggongvirae</taxon>
        <taxon>Uroviricota</taxon>
        <taxon>Caudoviricetes</taxon>
        <taxon>Chimalliviridae</taxon>
        <taxon>Moabitevirus</taxon>
        <taxon>Moabitevirus mv2050HW</taxon>
    </lineage>
</organism>